<dbReference type="SUPFAM" id="SSF50249">
    <property type="entry name" value="Nucleic acid-binding proteins"/>
    <property type="match status" value="1"/>
</dbReference>
<evidence type="ECO:0000313" key="5">
    <source>
        <dbReference type="EMBL" id="NDJ93308.1"/>
    </source>
</evidence>
<protein>
    <submittedName>
        <fullName evidence="5">Aminoacyl tRNA synthase complex-interacting multifunctional protein 1 (Trinotate prediction)</fullName>
    </submittedName>
</protein>
<dbReference type="AlphaFoldDB" id="A0A6G3MGY1"/>
<organism evidence="5">
    <name type="scientific">Henneguya salminicola</name>
    <name type="common">Myxosporean</name>
    <dbReference type="NCBI Taxonomy" id="69463"/>
    <lineage>
        <taxon>Eukaryota</taxon>
        <taxon>Metazoa</taxon>
        <taxon>Cnidaria</taxon>
        <taxon>Myxozoa</taxon>
        <taxon>Myxosporea</taxon>
        <taxon>Bivalvulida</taxon>
        <taxon>Platysporina</taxon>
        <taxon>Myxobolidae</taxon>
        <taxon>Henneguya</taxon>
    </lineage>
</organism>
<dbReference type="InterPro" id="IPR051270">
    <property type="entry name" value="Tyrosine-tRNA_ligase_regulator"/>
</dbReference>
<evidence type="ECO:0000256" key="3">
    <source>
        <dbReference type="PROSITE-ProRule" id="PRU00209"/>
    </source>
</evidence>
<dbReference type="PANTHER" id="PTHR11586:SF33">
    <property type="entry name" value="AMINOACYL TRNA SYNTHASE COMPLEX-INTERACTING MULTIFUNCTIONAL PROTEIN 1"/>
    <property type="match status" value="1"/>
</dbReference>
<dbReference type="GO" id="GO:0000049">
    <property type="term" value="F:tRNA binding"/>
    <property type="evidence" value="ECO:0007669"/>
    <property type="project" value="UniProtKB-UniRule"/>
</dbReference>
<dbReference type="InterPro" id="IPR012340">
    <property type="entry name" value="NA-bd_OB-fold"/>
</dbReference>
<dbReference type="EMBL" id="GHBP01003172">
    <property type="protein sequence ID" value="NDJ93308.1"/>
    <property type="molecule type" value="Transcribed_RNA"/>
</dbReference>
<keyword evidence="2 3" id="KW-0694">RNA-binding</keyword>
<evidence type="ECO:0000256" key="1">
    <source>
        <dbReference type="ARBA" id="ARBA00022555"/>
    </source>
</evidence>
<dbReference type="PANTHER" id="PTHR11586">
    <property type="entry name" value="TRNA-AMINOACYLATION COFACTOR ARC1 FAMILY MEMBER"/>
    <property type="match status" value="1"/>
</dbReference>
<proteinExistence type="predicted"/>
<dbReference type="Gene3D" id="2.40.50.140">
    <property type="entry name" value="Nucleic acid-binding proteins"/>
    <property type="match status" value="1"/>
</dbReference>
<keyword evidence="1 3" id="KW-0820">tRNA-binding</keyword>
<sequence>MEIEKHPCADSLYVEKVDVGFEKYITVCSGLVNKISIEELDQKLAVFCCNLKPVKMRGIMSEGMIMCASDDNRVELLKPPPESNIGDRVTCPEFNCDPDLILNPKEKIWENVQPQLRVNEEGIAVYREKPLVVSAFGKIRSSTLKSCKIS</sequence>
<feature type="domain" description="TRNA-binding" evidence="4">
    <location>
        <begin position="1"/>
        <end position="90"/>
    </location>
</feature>
<dbReference type="PROSITE" id="PS50886">
    <property type="entry name" value="TRBD"/>
    <property type="match status" value="1"/>
</dbReference>
<dbReference type="Pfam" id="PF01588">
    <property type="entry name" value="tRNA_bind"/>
    <property type="match status" value="1"/>
</dbReference>
<evidence type="ECO:0000256" key="2">
    <source>
        <dbReference type="ARBA" id="ARBA00022884"/>
    </source>
</evidence>
<accession>A0A6G3MGY1</accession>
<dbReference type="InterPro" id="IPR002547">
    <property type="entry name" value="tRNA-bd_dom"/>
</dbReference>
<reference evidence="5" key="1">
    <citation type="submission" date="2018-11" db="EMBL/GenBank/DDBJ databases">
        <title>Henneguya salminicola genome and transcriptome.</title>
        <authorList>
            <person name="Yahalomi D."/>
            <person name="Atkinson S.D."/>
            <person name="Neuhof M."/>
            <person name="Chang E.S."/>
            <person name="Philippe H."/>
            <person name="Cartwright P."/>
            <person name="Bartholomew J.L."/>
            <person name="Huchon D."/>
        </authorList>
    </citation>
    <scope>NUCLEOTIDE SEQUENCE</scope>
    <source>
        <strain evidence="5">Hz1</strain>
        <tissue evidence="5">Whole</tissue>
    </source>
</reference>
<name>A0A6G3MGY1_HENSL</name>
<evidence type="ECO:0000259" key="4">
    <source>
        <dbReference type="PROSITE" id="PS50886"/>
    </source>
</evidence>